<dbReference type="EMBL" id="CP037867">
    <property type="protein sequence ID" value="QBM28605.1"/>
    <property type="molecule type" value="Genomic_DNA"/>
</dbReference>
<protein>
    <submittedName>
        <fullName evidence="3">Short-chain type dehydrogenase/reductase</fullName>
        <ecNumber evidence="3">1.1.1.-</ecNumber>
    </submittedName>
</protein>
<dbReference type="Proteomes" id="UP000293912">
    <property type="component" value="Chromosome"/>
</dbReference>
<dbReference type="AlphaFoldDB" id="A0A4P6X1G7"/>
<evidence type="ECO:0000259" key="2">
    <source>
        <dbReference type="SMART" id="SM00822"/>
    </source>
</evidence>
<evidence type="ECO:0000256" key="1">
    <source>
        <dbReference type="ARBA" id="ARBA00006484"/>
    </source>
</evidence>
<keyword evidence="4" id="KW-1185">Reference proteome</keyword>
<dbReference type="SUPFAM" id="SSF51735">
    <property type="entry name" value="NAD(P)-binding Rossmann-fold domains"/>
    <property type="match status" value="1"/>
</dbReference>
<dbReference type="KEGG" id="hpse:HPF_12965"/>
<feature type="domain" description="Ketoreductase" evidence="2">
    <location>
        <begin position="10"/>
        <end position="206"/>
    </location>
</feature>
<evidence type="ECO:0000313" key="3">
    <source>
        <dbReference type="EMBL" id="QBM28605.1"/>
    </source>
</evidence>
<dbReference type="PRINTS" id="PR00080">
    <property type="entry name" value="SDRFAMILY"/>
</dbReference>
<proteinExistence type="inferred from homology"/>
<keyword evidence="3" id="KW-0560">Oxidoreductase</keyword>
<name>A0A4P6X1G7_HYDPS</name>
<dbReference type="PANTHER" id="PTHR45024">
    <property type="entry name" value="DEHYDROGENASES, SHORT CHAIN"/>
    <property type="match status" value="1"/>
</dbReference>
<dbReference type="InterPro" id="IPR020904">
    <property type="entry name" value="Sc_DH/Rdtase_CS"/>
</dbReference>
<gene>
    <name evidence="3" type="ORF">HPF_12965</name>
</gene>
<dbReference type="InterPro" id="IPR057326">
    <property type="entry name" value="KR_dom"/>
</dbReference>
<dbReference type="PROSITE" id="PS00061">
    <property type="entry name" value="ADH_SHORT"/>
    <property type="match status" value="1"/>
</dbReference>
<dbReference type="SMART" id="SM00822">
    <property type="entry name" value="PKS_KR"/>
    <property type="match status" value="1"/>
</dbReference>
<organism evidence="3 4">
    <name type="scientific">Hydrogenophaga pseudoflava</name>
    <name type="common">Pseudomonas carboxydoflava</name>
    <dbReference type="NCBI Taxonomy" id="47421"/>
    <lineage>
        <taxon>Bacteria</taxon>
        <taxon>Pseudomonadati</taxon>
        <taxon>Pseudomonadota</taxon>
        <taxon>Betaproteobacteria</taxon>
        <taxon>Burkholderiales</taxon>
        <taxon>Comamonadaceae</taxon>
        <taxon>Hydrogenophaga</taxon>
    </lineage>
</organism>
<sequence>MNKGIMLQDKVAVVTGAGRGIGRDIALLMAAQGARVVVNDIGASVGGVGNDASPGQQVVDEIKAAGGQAVLSTDSVSDWAAANRIIECAADTFGRIDVVVNNAGILRDRLFFNMSIEEWHAVIDVHLHGSFYVSRAAAPHFKTQQSGAYVHMTSTSGLLGNLGQANYAAAKLGVAALSRSIAFDMQRYNVRSNCISPFAWSRMIGSMPTETPEQQARVEKLKKMDTAKIAPMVAFLASDAAHEVTGQIFAVRGNEIFLMSQPRPARGMHTAEGWTPETIAERVLPAMKPSFTPLENSSVVFSWDPV</sequence>
<reference evidence="3 4" key="1">
    <citation type="submission" date="2019-03" db="EMBL/GenBank/DDBJ databases">
        <authorList>
            <person name="Sebastian G."/>
            <person name="Baumann P."/>
            <person name="Ruckert C."/>
            <person name="Kalinowski J."/>
            <person name="Nebel B."/>
            <person name="Takors R."/>
            <person name="Blombach B."/>
        </authorList>
    </citation>
    <scope>NUCLEOTIDE SEQUENCE [LARGE SCALE GENOMIC DNA]</scope>
    <source>
        <strain evidence="3 4">DSM 1084</strain>
    </source>
</reference>
<dbReference type="InterPro" id="IPR036291">
    <property type="entry name" value="NAD(P)-bd_dom_sf"/>
</dbReference>
<dbReference type="FunFam" id="3.40.50.720:FF:000084">
    <property type="entry name" value="Short-chain dehydrogenase reductase"/>
    <property type="match status" value="1"/>
</dbReference>
<dbReference type="GO" id="GO:0016491">
    <property type="term" value="F:oxidoreductase activity"/>
    <property type="evidence" value="ECO:0007669"/>
    <property type="project" value="UniProtKB-KW"/>
</dbReference>
<dbReference type="PRINTS" id="PR00081">
    <property type="entry name" value="GDHRDH"/>
</dbReference>
<dbReference type="Pfam" id="PF13561">
    <property type="entry name" value="adh_short_C2"/>
    <property type="match status" value="1"/>
</dbReference>
<dbReference type="Gene3D" id="3.40.50.720">
    <property type="entry name" value="NAD(P)-binding Rossmann-like Domain"/>
    <property type="match status" value="1"/>
</dbReference>
<accession>A0A4P6X1G7</accession>
<dbReference type="EC" id="1.1.1.-" evidence="3"/>
<dbReference type="PANTHER" id="PTHR45024:SF3">
    <property type="entry name" value="BLL2957 PROTEIN"/>
    <property type="match status" value="1"/>
</dbReference>
<comment type="similarity">
    <text evidence="1">Belongs to the short-chain dehydrogenases/reductases (SDR) family.</text>
</comment>
<evidence type="ECO:0000313" key="4">
    <source>
        <dbReference type="Proteomes" id="UP000293912"/>
    </source>
</evidence>
<dbReference type="InterPro" id="IPR051687">
    <property type="entry name" value="Peroxisomal_Beta-Oxidation"/>
</dbReference>
<dbReference type="InterPro" id="IPR002347">
    <property type="entry name" value="SDR_fam"/>
</dbReference>